<dbReference type="RefSeq" id="XP_029757149.1">
    <property type="nucleotide sequence ID" value="XM_029908703.1"/>
</dbReference>
<evidence type="ECO:0000259" key="4">
    <source>
        <dbReference type="PROSITE" id="PS51382"/>
    </source>
</evidence>
<organism evidence="5 6">
    <name type="scientific">Aureobasidium pullulans EXF-150</name>
    <dbReference type="NCBI Taxonomy" id="1043002"/>
    <lineage>
        <taxon>Eukaryota</taxon>
        <taxon>Fungi</taxon>
        <taxon>Dikarya</taxon>
        <taxon>Ascomycota</taxon>
        <taxon>Pezizomycotina</taxon>
        <taxon>Dothideomycetes</taxon>
        <taxon>Dothideomycetidae</taxon>
        <taxon>Dothideales</taxon>
        <taxon>Saccotheciaceae</taxon>
        <taxon>Aureobasidium</taxon>
    </lineage>
</organism>
<evidence type="ECO:0000313" key="6">
    <source>
        <dbReference type="Proteomes" id="UP000030706"/>
    </source>
</evidence>
<dbReference type="InterPro" id="IPR004331">
    <property type="entry name" value="SPX_dom"/>
</dbReference>
<dbReference type="GO" id="GO:0008270">
    <property type="term" value="F:zinc ion binding"/>
    <property type="evidence" value="ECO:0007669"/>
    <property type="project" value="UniProtKB-KW"/>
</dbReference>
<dbReference type="EMBL" id="KL584994">
    <property type="protein sequence ID" value="KEQ80962.1"/>
    <property type="molecule type" value="Genomic_DNA"/>
</dbReference>
<evidence type="ECO:0000256" key="1">
    <source>
        <dbReference type="PROSITE-ProRule" id="PRU00175"/>
    </source>
</evidence>
<feature type="compositionally biased region" description="Polar residues" evidence="2">
    <location>
        <begin position="109"/>
        <end position="124"/>
    </location>
</feature>
<dbReference type="AlphaFoldDB" id="A0A074XFX0"/>
<dbReference type="InterPro" id="IPR013083">
    <property type="entry name" value="Znf_RING/FYVE/PHD"/>
</dbReference>
<feature type="compositionally biased region" description="Basic and acidic residues" evidence="2">
    <location>
        <begin position="125"/>
        <end position="137"/>
    </location>
</feature>
<dbReference type="STRING" id="1043002.A0A074XFX0"/>
<reference evidence="5 6" key="1">
    <citation type="journal article" date="2014" name="BMC Genomics">
        <title>Genome sequencing of four Aureobasidium pullulans varieties: biotechnological potential, stress tolerance, and description of new species.</title>
        <authorList>
            <person name="Gostin Ar C."/>
            <person name="Ohm R.A."/>
            <person name="Kogej T."/>
            <person name="Sonjak S."/>
            <person name="Turk M."/>
            <person name="Zajc J."/>
            <person name="Zalar P."/>
            <person name="Grube M."/>
            <person name="Sun H."/>
            <person name="Han J."/>
            <person name="Sharma A."/>
            <person name="Chiniquy J."/>
            <person name="Ngan C.Y."/>
            <person name="Lipzen A."/>
            <person name="Barry K."/>
            <person name="Grigoriev I.V."/>
            <person name="Gunde-Cimerman N."/>
        </authorList>
    </citation>
    <scope>NUCLEOTIDE SEQUENCE [LARGE SCALE GENOMIC DNA]</scope>
    <source>
        <strain evidence="5 6">EXF-150</strain>
    </source>
</reference>
<accession>A0A074XFX0</accession>
<keyword evidence="1" id="KW-0479">Metal-binding</keyword>
<feature type="domain" description="SPX" evidence="4">
    <location>
        <begin position="1"/>
        <end position="323"/>
    </location>
</feature>
<dbReference type="SUPFAM" id="SSF57850">
    <property type="entry name" value="RING/U-box"/>
    <property type="match status" value="1"/>
</dbReference>
<keyword evidence="1" id="KW-0863">Zinc-finger</keyword>
<feature type="domain" description="RING-type" evidence="3">
    <location>
        <begin position="358"/>
        <end position="397"/>
    </location>
</feature>
<keyword evidence="1" id="KW-0862">Zinc</keyword>
<dbReference type="PROSITE" id="PS50089">
    <property type="entry name" value="ZF_RING_2"/>
    <property type="match status" value="1"/>
</dbReference>
<dbReference type="PANTHER" id="PTHR23327">
    <property type="entry name" value="RING FINGER PROTEIN 127"/>
    <property type="match status" value="1"/>
</dbReference>
<evidence type="ECO:0000256" key="2">
    <source>
        <dbReference type="SAM" id="MobiDB-lite"/>
    </source>
</evidence>
<sequence>MKYGHEYAQLLASEGFPEEWISSAISYRLLKKAIKKVQQELSALGLDASTLQHVHSEFGVEAPGDRNGAHFVPELWVAVDGESGEFLDAHLTKETKQYFLWLAENNENTQSTQTDAGRRASQISHETDGSSISEHEQSNAMIRASSAENGAHWAHVHLHTAANFFNLLDPKLAQLDAIQHAEERRLESHIVELGTAVTTLTEPAASKKGKYKARSDVTIWRQILALYVQHAIFFSPYERDRGSRTFDQAKSHLELFSKDLVDQGLVKRFREKTSRNTFDHFVAVNLDILRAMRFQELNMEAVRKILKKFDKRTALGATKAYQSYANSGPFAKSVATDMCAAMSQQVVTIVPQLDDYSCPVCYNIAWRPIRLECCNTVFCIRCMIELQKSASKCPMCRSTSVITADSGSIDQQRAEYLVKYFPTEVKEKQKANELAVAIDKYGPDFQKGPCCVM</sequence>
<name>A0A074XFX0_AURPU</name>
<evidence type="ECO:0000313" key="5">
    <source>
        <dbReference type="EMBL" id="KEQ80962.1"/>
    </source>
</evidence>
<protein>
    <recommendedName>
        <fullName evidence="7">RING-14 protein</fullName>
    </recommendedName>
</protein>
<dbReference type="Proteomes" id="UP000030706">
    <property type="component" value="Unassembled WGS sequence"/>
</dbReference>
<dbReference type="InterPro" id="IPR001841">
    <property type="entry name" value="Znf_RING"/>
</dbReference>
<dbReference type="HOGENOM" id="CLU_017137_2_1_1"/>
<dbReference type="OrthoDB" id="5588846at2759"/>
<dbReference type="Pfam" id="PF03105">
    <property type="entry name" value="SPX"/>
    <property type="match status" value="1"/>
</dbReference>
<dbReference type="SMART" id="SM00184">
    <property type="entry name" value="RING"/>
    <property type="match status" value="1"/>
</dbReference>
<dbReference type="PROSITE" id="PS51382">
    <property type="entry name" value="SPX"/>
    <property type="match status" value="1"/>
</dbReference>
<feature type="region of interest" description="Disordered" evidence="2">
    <location>
        <begin position="109"/>
        <end position="138"/>
    </location>
</feature>
<evidence type="ECO:0008006" key="7">
    <source>
        <dbReference type="Google" id="ProtNLM"/>
    </source>
</evidence>
<proteinExistence type="predicted"/>
<dbReference type="Gene3D" id="3.30.40.10">
    <property type="entry name" value="Zinc/RING finger domain, C3HC4 (zinc finger)"/>
    <property type="match status" value="1"/>
</dbReference>
<keyword evidence="6" id="KW-1185">Reference proteome</keyword>
<dbReference type="PANTHER" id="PTHR23327:SF51">
    <property type="entry name" value="TRANSCRIPTIONAL REGULATOR OF YEAST FORM ADHERENCE 3"/>
    <property type="match status" value="1"/>
</dbReference>
<dbReference type="GeneID" id="40751009"/>
<evidence type="ECO:0000259" key="3">
    <source>
        <dbReference type="PROSITE" id="PS50089"/>
    </source>
</evidence>
<gene>
    <name evidence="5" type="ORF">M438DRAFT_377036</name>
</gene>